<dbReference type="AlphaFoldDB" id="A0A0F9YUA0"/>
<protein>
    <recommendedName>
        <fullName evidence="2">Polymerase nucleotidyl transferase domain-containing protein</fullName>
    </recommendedName>
</protein>
<organism evidence="1">
    <name type="scientific">marine sediment metagenome</name>
    <dbReference type="NCBI Taxonomy" id="412755"/>
    <lineage>
        <taxon>unclassified sequences</taxon>
        <taxon>metagenomes</taxon>
        <taxon>ecological metagenomes</taxon>
    </lineage>
</organism>
<dbReference type="InterPro" id="IPR018775">
    <property type="entry name" value="RlaP"/>
</dbReference>
<accession>A0A0F9YUA0</accession>
<name>A0A0F9YUA0_9ZZZZ</name>
<evidence type="ECO:0008006" key="2">
    <source>
        <dbReference type="Google" id="ProtNLM"/>
    </source>
</evidence>
<dbReference type="SUPFAM" id="SSF81301">
    <property type="entry name" value="Nucleotidyltransferase"/>
    <property type="match status" value="1"/>
</dbReference>
<proteinExistence type="predicted"/>
<gene>
    <name evidence="1" type="ORF">LCGC14_0043070</name>
</gene>
<dbReference type="EMBL" id="LAZR01000009">
    <property type="protein sequence ID" value="KKO08369.1"/>
    <property type="molecule type" value="Genomic_DNA"/>
</dbReference>
<dbReference type="PANTHER" id="PTHR34817">
    <property type="entry name" value="NUCLEOTIDYLTRANSFERASE"/>
    <property type="match status" value="1"/>
</dbReference>
<reference evidence="1" key="1">
    <citation type="journal article" date="2015" name="Nature">
        <title>Complex archaea that bridge the gap between prokaryotes and eukaryotes.</title>
        <authorList>
            <person name="Spang A."/>
            <person name="Saw J.H."/>
            <person name="Jorgensen S.L."/>
            <person name="Zaremba-Niedzwiedzka K."/>
            <person name="Martijn J."/>
            <person name="Lind A.E."/>
            <person name="van Eijk R."/>
            <person name="Schleper C."/>
            <person name="Guy L."/>
            <person name="Ettema T.J."/>
        </authorList>
    </citation>
    <scope>NUCLEOTIDE SEQUENCE</scope>
</reference>
<dbReference type="Pfam" id="PF10127">
    <property type="entry name" value="RlaP"/>
    <property type="match status" value="1"/>
</dbReference>
<sequence>MTTREMHQEIQGEISKLDQMYDIHTLLAVEYGSRAWGLDGVGSDLDIRLIYRDPPSRSFSLFNDREMISHQTRIDGVDVDFSCWSLSKALKLSVVSNPQLNEFLACPVRYREDEAFLYDLKEICGAASPRTIAHYYRGSAKKNLLHRICNNPVVDVKATLQMVRATLSAQWIVQNPDIGGFPPMNFEELVRSIDHSSDRLYFDSTETQILELANVKREGLVRPSPLQICMIEQFGLEQMEKLPPQIADLADPYVSQNLAERAFKNQYPLVFPQVEATCPEVFY</sequence>
<evidence type="ECO:0000313" key="1">
    <source>
        <dbReference type="EMBL" id="KKO08369.1"/>
    </source>
</evidence>
<dbReference type="PANTHER" id="PTHR34817:SF2">
    <property type="entry name" value="NUCLEOTIDYLTRANSFERASE"/>
    <property type="match status" value="1"/>
</dbReference>
<comment type="caution">
    <text evidence="1">The sequence shown here is derived from an EMBL/GenBank/DDBJ whole genome shotgun (WGS) entry which is preliminary data.</text>
</comment>
<dbReference type="InterPro" id="IPR043519">
    <property type="entry name" value="NT_sf"/>
</dbReference>